<dbReference type="SUPFAM" id="SSF57997">
    <property type="entry name" value="Tropomyosin"/>
    <property type="match status" value="1"/>
</dbReference>
<dbReference type="Gene3D" id="1.10.287.1490">
    <property type="match status" value="1"/>
</dbReference>
<dbReference type="EMBL" id="BMAT01004760">
    <property type="protein sequence ID" value="GFR79742.1"/>
    <property type="molecule type" value="Genomic_DNA"/>
</dbReference>
<evidence type="ECO:0000256" key="1">
    <source>
        <dbReference type="SAM" id="Coils"/>
    </source>
</evidence>
<keyword evidence="3" id="KW-1185">Reference proteome</keyword>
<name>A0AAV4G2M4_9GAST</name>
<comment type="caution">
    <text evidence="2">The sequence shown here is derived from an EMBL/GenBank/DDBJ whole genome shotgun (WGS) entry which is preliminary data.</text>
</comment>
<accession>A0AAV4G2M4</accession>
<dbReference type="InterPro" id="IPR036691">
    <property type="entry name" value="Endo/exonu/phosph_ase_sf"/>
</dbReference>
<evidence type="ECO:0000313" key="2">
    <source>
        <dbReference type="EMBL" id="GFR79742.1"/>
    </source>
</evidence>
<protein>
    <submittedName>
        <fullName evidence="2">Craniofacial development protein 2-like</fullName>
    </submittedName>
</protein>
<sequence>MFETGETAQVIKEFQRYRINILGLSDVRWNGKNTYRAQMGEIMYYFCREDGLQRRGVAIVLGKVTNKSLREWDPANDRIVRVRLYSKYTKTTILQCYALTEDSLEEGFDFFCRESTSNGPANATTGNGCVMVCTEVLQEQPDDTRKIKSLAIYKRRSSGSSDFNQWEQLAILTSQAPIDSRVSDAKHIDGKLSGSNARINAKLLKSNDCASLKLACIARLVDNEGRTSTIKAVVEGKNFQDESSRLEPGENGHTQADYQPEITDEIENFMTILGERLKCMESRLEDSNKRDDRLEDKLEILNEKINNLDKTVTLEIDASGDRLEGQLDRMKERLEDKIYEINTRRPQYRIESEGLNEICTNISSQLSLVEKSVGSLDKNINSIGNQVREVKDSLPTSTLLSNKLDQMFAEVAATNNNLTESLDVLSSSCSNRLPEQVQEFFDVFGTGRKEWRLAFRGTAYNNVDIYPAYLFGTGIPADVEAGCKQFNRSVPCANHYRNTDAFDNWANVDKVLLALYVKGRMVKQITFNGQDSTAITWFEEWRVIHSSWSDLKTLTHNIFSIEGRSESDLLRRFYVSHQHGGCPKDKGWFVAAGAVPGRCPWEKKLAHPAFIYSKRNTVALWQSKNSAARADAMGIFIKYQ</sequence>
<dbReference type="AlphaFoldDB" id="A0AAV4G2M4"/>
<feature type="coiled-coil region" evidence="1">
    <location>
        <begin position="277"/>
        <end position="311"/>
    </location>
</feature>
<proteinExistence type="predicted"/>
<dbReference type="Proteomes" id="UP000762676">
    <property type="component" value="Unassembled WGS sequence"/>
</dbReference>
<gene>
    <name evidence="2" type="ORF">ElyMa_002295900</name>
</gene>
<keyword evidence="1" id="KW-0175">Coiled coil</keyword>
<dbReference type="Gene3D" id="3.60.10.10">
    <property type="entry name" value="Endonuclease/exonuclease/phosphatase"/>
    <property type="match status" value="1"/>
</dbReference>
<organism evidence="2 3">
    <name type="scientific">Elysia marginata</name>
    <dbReference type="NCBI Taxonomy" id="1093978"/>
    <lineage>
        <taxon>Eukaryota</taxon>
        <taxon>Metazoa</taxon>
        <taxon>Spiralia</taxon>
        <taxon>Lophotrochozoa</taxon>
        <taxon>Mollusca</taxon>
        <taxon>Gastropoda</taxon>
        <taxon>Heterobranchia</taxon>
        <taxon>Euthyneura</taxon>
        <taxon>Panpulmonata</taxon>
        <taxon>Sacoglossa</taxon>
        <taxon>Placobranchoidea</taxon>
        <taxon>Plakobranchidae</taxon>
        <taxon>Elysia</taxon>
    </lineage>
</organism>
<reference evidence="2 3" key="1">
    <citation type="journal article" date="2021" name="Elife">
        <title>Chloroplast acquisition without the gene transfer in kleptoplastic sea slugs, Plakobranchus ocellatus.</title>
        <authorList>
            <person name="Maeda T."/>
            <person name="Takahashi S."/>
            <person name="Yoshida T."/>
            <person name="Shimamura S."/>
            <person name="Takaki Y."/>
            <person name="Nagai Y."/>
            <person name="Toyoda A."/>
            <person name="Suzuki Y."/>
            <person name="Arimoto A."/>
            <person name="Ishii H."/>
            <person name="Satoh N."/>
            <person name="Nishiyama T."/>
            <person name="Hasebe M."/>
            <person name="Maruyama T."/>
            <person name="Minagawa J."/>
            <person name="Obokata J."/>
            <person name="Shigenobu S."/>
        </authorList>
    </citation>
    <scope>NUCLEOTIDE SEQUENCE [LARGE SCALE GENOMIC DNA]</scope>
</reference>
<evidence type="ECO:0000313" key="3">
    <source>
        <dbReference type="Proteomes" id="UP000762676"/>
    </source>
</evidence>